<evidence type="ECO:0000313" key="2">
    <source>
        <dbReference type="Proteomes" id="UP001497472"/>
    </source>
</evidence>
<dbReference type="Proteomes" id="UP001497472">
    <property type="component" value="Unassembled WGS sequence"/>
</dbReference>
<protein>
    <submittedName>
        <fullName evidence="1">Uncharacterized protein</fullName>
    </submittedName>
</protein>
<organism evidence="1 2">
    <name type="scientific">Leptosia nina</name>
    <dbReference type="NCBI Taxonomy" id="320188"/>
    <lineage>
        <taxon>Eukaryota</taxon>
        <taxon>Metazoa</taxon>
        <taxon>Ecdysozoa</taxon>
        <taxon>Arthropoda</taxon>
        <taxon>Hexapoda</taxon>
        <taxon>Insecta</taxon>
        <taxon>Pterygota</taxon>
        <taxon>Neoptera</taxon>
        <taxon>Endopterygota</taxon>
        <taxon>Lepidoptera</taxon>
        <taxon>Glossata</taxon>
        <taxon>Ditrysia</taxon>
        <taxon>Papilionoidea</taxon>
        <taxon>Pieridae</taxon>
        <taxon>Pierinae</taxon>
        <taxon>Leptosia</taxon>
    </lineage>
</organism>
<name>A0AAV1JPW9_9NEOP</name>
<dbReference type="AlphaFoldDB" id="A0AAV1JPW9"/>
<proteinExistence type="predicted"/>
<reference evidence="1 2" key="1">
    <citation type="submission" date="2023-11" db="EMBL/GenBank/DDBJ databases">
        <authorList>
            <person name="Okamura Y."/>
        </authorList>
    </citation>
    <scope>NUCLEOTIDE SEQUENCE [LARGE SCALE GENOMIC DNA]</scope>
</reference>
<accession>A0AAV1JPW9</accession>
<keyword evidence="2" id="KW-1185">Reference proteome</keyword>
<evidence type="ECO:0000313" key="1">
    <source>
        <dbReference type="EMBL" id="CAK1551533.1"/>
    </source>
</evidence>
<comment type="caution">
    <text evidence="1">The sequence shown here is derived from an EMBL/GenBank/DDBJ whole genome shotgun (WGS) entry which is preliminary data.</text>
</comment>
<gene>
    <name evidence="1" type="ORF">LNINA_LOCUS10665</name>
</gene>
<dbReference type="EMBL" id="CAVLEF010000132">
    <property type="protein sequence ID" value="CAK1551533.1"/>
    <property type="molecule type" value="Genomic_DNA"/>
</dbReference>
<sequence>MDQIFFKDWTVPHLGREKYFLNAEDLENCVTERILRNTFHDPLISSDDEEPEDIDWNEVFKNKKNNEKNHRLFIPGCRGVPKYPKLSSLSPVQHTQLLKVICANNPHILPQKNFPRPSRIDVKMFESLKSQYEEEKRDFIDWAKTLWASEHCIRALRPKPPVELAYEAQFKLRATELQSYPKTFSLAAQIPLQGNGDFEMTFCEELIRINEKDLPEIKQEMIEEKLSIIKPGAVPEPCIKHPCKFILPMEKSVSILPLTEIERELAQYALEQGAQYIASESALQCLLSFGRAWNITVNICEVIDSNGDKTNVTVLGSEFAIKKENVLQRTYKAFKHLLEDALIPLSERANLLSKLANRDDDDDLNITSMDIPEPVLEPSSDDEETNLCIDICDDILKNCAKENSQKKEDDVTQETPLPNNNTMHKFWLL</sequence>